<organism evidence="1 2">
    <name type="scientific">Paenibacillus bovis</name>
    <dbReference type="NCBI Taxonomy" id="1616788"/>
    <lineage>
        <taxon>Bacteria</taxon>
        <taxon>Bacillati</taxon>
        <taxon>Bacillota</taxon>
        <taxon>Bacilli</taxon>
        <taxon>Bacillales</taxon>
        <taxon>Paenibacillaceae</taxon>
        <taxon>Paenibacillus</taxon>
    </lineage>
</organism>
<accession>A0A172ZKJ0</accession>
<gene>
    <name evidence="1" type="ORF">AR543_17690</name>
</gene>
<dbReference type="RefSeq" id="WP_060535756.1">
    <property type="nucleotide sequence ID" value="NZ_CP013023.1"/>
</dbReference>
<dbReference type="EMBL" id="CP013023">
    <property type="protein sequence ID" value="ANF97660.1"/>
    <property type="molecule type" value="Genomic_DNA"/>
</dbReference>
<evidence type="ECO:0000313" key="2">
    <source>
        <dbReference type="Proteomes" id="UP000078148"/>
    </source>
</evidence>
<dbReference type="InterPro" id="IPR024211">
    <property type="entry name" value="DUF3841"/>
</dbReference>
<dbReference type="OrthoDB" id="286252at2"/>
<evidence type="ECO:0008006" key="3">
    <source>
        <dbReference type="Google" id="ProtNLM"/>
    </source>
</evidence>
<sequence>MKRKYPAASTSKYWTIQSLSAWEQAQQTGFLEGHIDHISYPEAYHWMMDQMTERLPFYDGSYPVWVWKEKPDLLQLNHFTGREQCVCLTLSLHPLNVLLSDFQEWHSVLNNTFNAVDHIEWEEFRTGCSTLTKEQSWLRIFDLDRLKHEEDRRLQGVTGRVRLQQVLKAEYLVEPSLAKRYYYC</sequence>
<proteinExistence type="predicted"/>
<reference evidence="1 2" key="2">
    <citation type="journal article" date="2016" name="Int. J. Syst. Evol. Microbiol.">
        <title>Paenibacillus bovis sp. nov., isolated from raw yak (Bos grunniens) milk.</title>
        <authorList>
            <person name="Gao C."/>
            <person name="Han J."/>
            <person name="Liu Z."/>
            <person name="Xu X."/>
            <person name="Hang F."/>
            <person name="Wu Z."/>
        </authorList>
    </citation>
    <scope>NUCLEOTIDE SEQUENCE [LARGE SCALE GENOMIC DNA]</scope>
    <source>
        <strain evidence="1 2">BD3526</strain>
    </source>
</reference>
<name>A0A172ZKJ0_9BACL</name>
<keyword evidence="2" id="KW-1185">Reference proteome</keyword>
<dbReference type="Pfam" id="PF12952">
    <property type="entry name" value="DUF3841"/>
    <property type="match status" value="1"/>
</dbReference>
<protein>
    <recommendedName>
        <fullName evidence="3">DUF3841 domain-containing protein</fullName>
    </recommendedName>
</protein>
<dbReference type="AlphaFoldDB" id="A0A172ZKJ0"/>
<evidence type="ECO:0000313" key="1">
    <source>
        <dbReference type="EMBL" id="ANF97660.1"/>
    </source>
</evidence>
<dbReference type="KEGG" id="pbv:AR543_17690"/>
<reference evidence="2" key="1">
    <citation type="submission" date="2015-10" db="EMBL/GenBank/DDBJ databases">
        <title>Genome of Paenibacillus bovis sp. nov.</title>
        <authorList>
            <person name="Wu Z."/>
            <person name="Gao C."/>
            <person name="Liu Z."/>
            <person name="Zheng H."/>
        </authorList>
    </citation>
    <scope>NUCLEOTIDE SEQUENCE [LARGE SCALE GENOMIC DNA]</scope>
    <source>
        <strain evidence="2">BD3526</strain>
    </source>
</reference>
<dbReference type="Proteomes" id="UP000078148">
    <property type="component" value="Chromosome"/>
</dbReference>